<evidence type="ECO:0000313" key="2">
    <source>
        <dbReference type="Proteomes" id="UP000254437"/>
    </source>
</evidence>
<dbReference type="InterPro" id="IPR037914">
    <property type="entry name" value="SpoVT-AbrB_sf"/>
</dbReference>
<dbReference type="RefSeq" id="WP_258556903.1">
    <property type="nucleotide sequence ID" value="NZ_UGQU01000002.1"/>
</dbReference>
<dbReference type="SUPFAM" id="SSF89447">
    <property type="entry name" value="AbrB/MazE/MraZ-like"/>
    <property type="match status" value="1"/>
</dbReference>
<dbReference type="AlphaFoldDB" id="A0A378TQQ9"/>
<proteinExistence type="predicted"/>
<dbReference type="Gene3D" id="2.10.260.10">
    <property type="match status" value="1"/>
</dbReference>
<name>A0A378TQQ9_MORLA</name>
<evidence type="ECO:0000313" key="1">
    <source>
        <dbReference type="EMBL" id="STZ63138.1"/>
    </source>
</evidence>
<reference evidence="1 2" key="1">
    <citation type="submission" date="2018-06" db="EMBL/GenBank/DDBJ databases">
        <authorList>
            <consortium name="Pathogen Informatics"/>
            <person name="Doyle S."/>
        </authorList>
    </citation>
    <scope>NUCLEOTIDE SEQUENCE [LARGE SCALE GENOMIC DNA]</scope>
    <source>
        <strain evidence="1 2">NCTC10359</strain>
    </source>
</reference>
<accession>A0A378TQQ9</accession>
<protein>
    <submittedName>
        <fullName evidence="1">Virulence-associated protein and related proteins</fullName>
    </submittedName>
</protein>
<gene>
    <name evidence="1" type="ORF">NCTC10359_01553</name>
</gene>
<organism evidence="1 2">
    <name type="scientific">Moraxella lacunata</name>
    <dbReference type="NCBI Taxonomy" id="477"/>
    <lineage>
        <taxon>Bacteria</taxon>
        <taxon>Pseudomonadati</taxon>
        <taxon>Pseudomonadota</taxon>
        <taxon>Gammaproteobacteria</taxon>
        <taxon>Moraxellales</taxon>
        <taxon>Moraxellaceae</taxon>
        <taxon>Moraxella</taxon>
    </lineage>
</organism>
<sequence length="88" mass="9803">MPNLHTQSDQATPTTAKIFMNGRSQAVRLPKSFAFAPNTPLILQKENDVLTITPVANLGQVPALFTKLGEHLPDEFVREEFVADKRGW</sequence>
<dbReference type="Proteomes" id="UP000254437">
    <property type="component" value="Unassembled WGS sequence"/>
</dbReference>
<dbReference type="EMBL" id="UGQU01000002">
    <property type="protein sequence ID" value="STZ63138.1"/>
    <property type="molecule type" value="Genomic_DNA"/>
</dbReference>